<accession>A0A2G8TM41</accession>
<dbReference type="GO" id="GO:0003677">
    <property type="term" value="F:DNA binding"/>
    <property type="evidence" value="ECO:0007669"/>
    <property type="project" value="UniProtKB-KW"/>
</dbReference>
<gene>
    <name evidence="1" type="ORF">CR105_02665</name>
</gene>
<keyword evidence="1" id="KW-0238">DNA-binding</keyword>
<protein>
    <submittedName>
        <fullName evidence="1">DNA-binding protein</fullName>
    </submittedName>
</protein>
<keyword evidence="2" id="KW-1185">Reference proteome</keyword>
<evidence type="ECO:0000313" key="2">
    <source>
        <dbReference type="Proteomes" id="UP000230390"/>
    </source>
</evidence>
<proteinExistence type="predicted"/>
<evidence type="ECO:0000313" key="1">
    <source>
        <dbReference type="EMBL" id="PIL47059.1"/>
    </source>
</evidence>
<dbReference type="AlphaFoldDB" id="A0A2G8TM41"/>
<name>A0A2G8TM41_9BURK</name>
<dbReference type="OrthoDB" id="7860618at2"/>
<dbReference type="RefSeq" id="WP_099786860.1">
    <property type="nucleotide sequence ID" value="NZ_JBHLYV010000100.1"/>
</dbReference>
<comment type="caution">
    <text evidence="1">The sequence shown here is derived from an EMBL/GenBank/DDBJ whole genome shotgun (WGS) entry which is preliminary data.</text>
</comment>
<dbReference type="Proteomes" id="UP000230390">
    <property type="component" value="Unassembled WGS sequence"/>
</dbReference>
<organism evidence="1 2">
    <name type="scientific">Massilia eurypsychrophila</name>
    <dbReference type="NCBI Taxonomy" id="1485217"/>
    <lineage>
        <taxon>Bacteria</taxon>
        <taxon>Pseudomonadati</taxon>
        <taxon>Pseudomonadota</taxon>
        <taxon>Betaproteobacteria</taxon>
        <taxon>Burkholderiales</taxon>
        <taxon>Oxalobacteraceae</taxon>
        <taxon>Telluria group</taxon>
        <taxon>Massilia</taxon>
    </lineage>
</organism>
<reference evidence="1 2" key="1">
    <citation type="submission" date="2017-10" db="EMBL/GenBank/DDBJ databases">
        <title>Massilia psychrophilum sp. nov., a novel purple-pigmented bacterium isolated from Tianshan glacier, Xinjiang Municipality, China.</title>
        <authorList>
            <person name="Wang H."/>
        </authorList>
    </citation>
    <scope>NUCLEOTIDE SEQUENCE [LARGE SCALE GENOMIC DNA]</scope>
    <source>
        <strain evidence="1 2">JCM 30074</strain>
    </source>
</reference>
<dbReference type="EMBL" id="PDOC01000001">
    <property type="protein sequence ID" value="PIL47059.1"/>
    <property type="molecule type" value="Genomic_DNA"/>
</dbReference>
<sequence>MEYSFTLTYRLPDDAADVDETVERLGEAGCNDALIGLGQSGRIALAFDREANSAREAMVSALGDVKRAIPAASLIEASPDLVGLSDVAEIVGVSRQNMRKLMMNSASFPSPIHAGSTVIWHLAHILAWLDAKGCYEFDTKILEVAGSAMLINFAKESRQHGANIPSDISEVTA</sequence>